<dbReference type="Proteomes" id="UP000199546">
    <property type="component" value="Unassembled WGS sequence"/>
</dbReference>
<gene>
    <name evidence="2" type="ORF">SAMN05660657_04296</name>
</gene>
<reference evidence="3" key="1">
    <citation type="submission" date="2016-10" db="EMBL/GenBank/DDBJ databases">
        <authorList>
            <person name="Varghese N."/>
            <person name="Submissions S."/>
        </authorList>
    </citation>
    <scope>NUCLEOTIDE SEQUENCE [LARGE SCALE GENOMIC DNA]</scope>
    <source>
        <strain evidence="3">DSM 46136</strain>
    </source>
</reference>
<keyword evidence="3" id="KW-1185">Reference proteome</keyword>
<dbReference type="GO" id="GO:0004540">
    <property type="term" value="F:RNA nuclease activity"/>
    <property type="evidence" value="ECO:0007669"/>
    <property type="project" value="InterPro"/>
</dbReference>
<evidence type="ECO:0000313" key="3">
    <source>
        <dbReference type="Proteomes" id="UP000199546"/>
    </source>
</evidence>
<evidence type="ECO:0000259" key="1">
    <source>
        <dbReference type="Pfam" id="PF01936"/>
    </source>
</evidence>
<name>A0A1I7CBV8_9ACTN</name>
<evidence type="ECO:0000313" key="2">
    <source>
        <dbReference type="EMBL" id="SFT96902.1"/>
    </source>
</evidence>
<dbReference type="Pfam" id="PF01936">
    <property type="entry name" value="NYN"/>
    <property type="match status" value="1"/>
</dbReference>
<feature type="domain" description="NYN" evidence="1">
    <location>
        <begin position="16"/>
        <end position="58"/>
    </location>
</feature>
<organism evidence="2 3">
    <name type="scientific">Geodermatophilus amargosae</name>
    <dbReference type="NCBI Taxonomy" id="1296565"/>
    <lineage>
        <taxon>Bacteria</taxon>
        <taxon>Bacillati</taxon>
        <taxon>Actinomycetota</taxon>
        <taxon>Actinomycetes</taxon>
        <taxon>Geodermatophilales</taxon>
        <taxon>Geodermatophilaceae</taxon>
        <taxon>Geodermatophilus</taxon>
    </lineage>
</organism>
<dbReference type="EMBL" id="FPBA01000020">
    <property type="protein sequence ID" value="SFT96902.1"/>
    <property type="molecule type" value="Genomic_DNA"/>
</dbReference>
<dbReference type="InterPro" id="IPR021139">
    <property type="entry name" value="NYN"/>
</dbReference>
<sequence length="106" mass="12097">MRRPLRYPFDWPISRAQEKGIDVALAVDVVAMAMRKEYDAAIVVSSDTDLMPAIETVYNGRLGHIELATWAGAKRLRFPNTQLPWCHFISEAEFHSIEDLTDYTKA</sequence>
<proteinExistence type="predicted"/>
<dbReference type="AlphaFoldDB" id="A0A1I7CBV8"/>
<accession>A0A1I7CBV8</accession>
<protein>
    <submittedName>
        <fullName evidence="2">NYN domain-containing protein</fullName>
    </submittedName>
</protein>
<dbReference type="Gene3D" id="3.40.50.1010">
    <property type="entry name" value="5'-nuclease"/>
    <property type="match status" value="1"/>
</dbReference>